<name>A0A1R1PCB3_ZANCU</name>
<keyword evidence="2" id="KW-1185">Reference proteome</keyword>
<dbReference type="AlphaFoldDB" id="A0A1R1PCB3"/>
<sequence length="94" mass="10447">MIDSSSALIFCISARKSSSRSSWLALPSCDTSLMSESFEAIKFENATSGLSENNLSMWLLNSHSRLCSLSFTYRSNACHVLNLDINFSIRTWGV</sequence>
<dbReference type="EMBL" id="LSSK01001883">
    <property type="protein sequence ID" value="OMH78600.1"/>
    <property type="molecule type" value="Genomic_DNA"/>
</dbReference>
<reference evidence="2" key="1">
    <citation type="submission" date="2017-01" db="EMBL/GenBank/DDBJ databases">
        <authorList>
            <person name="Wang Y."/>
            <person name="White M."/>
            <person name="Kvist S."/>
            <person name="Moncalvo J.-M."/>
        </authorList>
    </citation>
    <scope>NUCLEOTIDE SEQUENCE [LARGE SCALE GENOMIC DNA]</scope>
    <source>
        <strain evidence="2">COL-18-3</strain>
    </source>
</reference>
<accession>A0A1R1PCB3</accession>
<gene>
    <name evidence="1" type="ORF">AX774_g8005</name>
</gene>
<proteinExistence type="predicted"/>
<evidence type="ECO:0000313" key="2">
    <source>
        <dbReference type="Proteomes" id="UP000188320"/>
    </source>
</evidence>
<protein>
    <submittedName>
        <fullName evidence="1">Uncharacterized protein</fullName>
    </submittedName>
</protein>
<comment type="caution">
    <text evidence="1">The sequence shown here is derived from an EMBL/GenBank/DDBJ whole genome shotgun (WGS) entry which is preliminary data.</text>
</comment>
<evidence type="ECO:0000313" key="1">
    <source>
        <dbReference type="EMBL" id="OMH78600.1"/>
    </source>
</evidence>
<organism evidence="1 2">
    <name type="scientific">Zancudomyces culisetae</name>
    <name type="common">Gut fungus</name>
    <name type="synonym">Smittium culisetae</name>
    <dbReference type="NCBI Taxonomy" id="1213189"/>
    <lineage>
        <taxon>Eukaryota</taxon>
        <taxon>Fungi</taxon>
        <taxon>Fungi incertae sedis</taxon>
        <taxon>Zoopagomycota</taxon>
        <taxon>Kickxellomycotina</taxon>
        <taxon>Harpellomycetes</taxon>
        <taxon>Harpellales</taxon>
        <taxon>Legeriomycetaceae</taxon>
        <taxon>Zancudomyces</taxon>
    </lineage>
</organism>
<dbReference type="Proteomes" id="UP000188320">
    <property type="component" value="Unassembled WGS sequence"/>
</dbReference>